<evidence type="ECO:0000256" key="1">
    <source>
        <dbReference type="ARBA" id="ARBA00022729"/>
    </source>
</evidence>
<dbReference type="Pfam" id="PF13416">
    <property type="entry name" value="SBP_bac_8"/>
    <property type="match status" value="1"/>
</dbReference>
<dbReference type="SUPFAM" id="SSF53850">
    <property type="entry name" value="Periplasmic binding protein-like II"/>
    <property type="match status" value="1"/>
</dbReference>
<dbReference type="GO" id="GO:0030288">
    <property type="term" value="C:outer membrane-bounded periplasmic space"/>
    <property type="evidence" value="ECO:0007669"/>
    <property type="project" value="TreeGrafter"/>
</dbReference>
<accession>A0A286I8R8</accession>
<sequence>MRKILNSSISRRAMLGGTAAAIGALSMPSILRAQDRSLKVGVYGGYFKDSFDKNIFPDFTAATGIAVESIAEPTGEAWLVQLEQAARAGVAPADVSMMSQVAMLKGQSTELWAPIDTSRIKNYDDLLPQFVNKYPDGRVAGIGAVAWYITLVSNTDAYPEAPESWAALWDPANADKLGLLALVSNSFLLEVTAKTYLGGTDALDTEEGLNKAFEKLAEVKPNVRLWYRDEAQFEQALKSGEIPMGQYYHDVTGLAAADGHPVRSTFPKEGGIQDSGCWALSRASDKVEEAHVFIDYMSQPEIQATLSRKVGTAPTLKRDVLDLTAEEFASVSSDIDPIIPRYDLYQTKSDWLNQKWTELIVG</sequence>
<dbReference type="AlphaFoldDB" id="A0A286I8R8"/>
<dbReference type="Gene3D" id="3.40.190.10">
    <property type="entry name" value="Periplasmic binding protein-like II"/>
    <property type="match status" value="2"/>
</dbReference>
<dbReference type="InterPro" id="IPR006059">
    <property type="entry name" value="SBP"/>
</dbReference>
<organism evidence="3 4">
    <name type="scientific">Hoeflea halophila</name>
    <dbReference type="NCBI Taxonomy" id="714899"/>
    <lineage>
        <taxon>Bacteria</taxon>
        <taxon>Pseudomonadati</taxon>
        <taxon>Pseudomonadota</taxon>
        <taxon>Alphaproteobacteria</taxon>
        <taxon>Hyphomicrobiales</taxon>
        <taxon>Rhizobiaceae</taxon>
        <taxon>Hoeflea</taxon>
    </lineage>
</organism>
<dbReference type="CDD" id="cd13589">
    <property type="entry name" value="PBP2_polyamine_RpCGA009"/>
    <property type="match status" value="1"/>
</dbReference>
<evidence type="ECO:0000256" key="2">
    <source>
        <dbReference type="ARBA" id="ARBA00022764"/>
    </source>
</evidence>
<dbReference type="GO" id="GO:0015888">
    <property type="term" value="P:thiamine transport"/>
    <property type="evidence" value="ECO:0007669"/>
    <property type="project" value="TreeGrafter"/>
</dbReference>
<dbReference type="PANTHER" id="PTHR30006:SF2">
    <property type="entry name" value="ABC TRANSPORTER SUBSTRATE-BINDING PROTEIN"/>
    <property type="match status" value="1"/>
</dbReference>
<dbReference type="PANTHER" id="PTHR30006">
    <property type="entry name" value="THIAMINE-BINDING PERIPLASMIC PROTEIN-RELATED"/>
    <property type="match status" value="1"/>
</dbReference>
<dbReference type="GO" id="GO:0030975">
    <property type="term" value="F:thiamine binding"/>
    <property type="evidence" value="ECO:0007669"/>
    <property type="project" value="TreeGrafter"/>
</dbReference>
<name>A0A286I8R8_9HYPH</name>
<evidence type="ECO:0000313" key="3">
    <source>
        <dbReference type="EMBL" id="SOE16523.1"/>
    </source>
</evidence>
<protein>
    <submittedName>
        <fullName evidence="3">Putative spermidine/putrescine transport system substrate-binding protein</fullName>
    </submittedName>
</protein>
<dbReference type="InterPro" id="IPR006311">
    <property type="entry name" value="TAT_signal"/>
</dbReference>
<keyword evidence="4" id="KW-1185">Reference proteome</keyword>
<gene>
    <name evidence="3" type="ORF">SAMN05877838_1392</name>
</gene>
<dbReference type="RefSeq" id="WP_425479223.1">
    <property type="nucleotide sequence ID" value="NZ_OCPC01000001.1"/>
</dbReference>
<evidence type="ECO:0000313" key="4">
    <source>
        <dbReference type="Proteomes" id="UP000219465"/>
    </source>
</evidence>
<dbReference type="EMBL" id="OCPC01000001">
    <property type="protein sequence ID" value="SOE16523.1"/>
    <property type="molecule type" value="Genomic_DNA"/>
</dbReference>
<reference evidence="4" key="1">
    <citation type="submission" date="2017-08" db="EMBL/GenBank/DDBJ databases">
        <authorList>
            <person name="Varghese N."/>
            <person name="Submissions S."/>
        </authorList>
    </citation>
    <scope>NUCLEOTIDE SEQUENCE [LARGE SCALE GENOMIC DNA]</scope>
    <source>
        <strain evidence="4">KCTC 23107</strain>
    </source>
</reference>
<dbReference type="Proteomes" id="UP000219465">
    <property type="component" value="Unassembled WGS sequence"/>
</dbReference>
<keyword evidence="1" id="KW-0732">Signal</keyword>
<proteinExistence type="predicted"/>
<keyword evidence="2" id="KW-0574">Periplasm</keyword>
<dbReference type="PROSITE" id="PS51318">
    <property type="entry name" value="TAT"/>
    <property type="match status" value="1"/>
</dbReference>
<dbReference type="GO" id="GO:0030976">
    <property type="term" value="F:thiamine pyrophosphate binding"/>
    <property type="evidence" value="ECO:0007669"/>
    <property type="project" value="TreeGrafter"/>
</dbReference>